<reference evidence="1 2" key="1">
    <citation type="submission" date="2018-09" db="EMBL/GenBank/DDBJ databases">
        <authorList>
            <person name="Zhu H."/>
        </authorList>
    </citation>
    <scope>NUCLEOTIDE SEQUENCE [LARGE SCALE GENOMIC DNA]</scope>
    <source>
        <strain evidence="1 2">K1W22B-8</strain>
    </source>
</reference>
<proteinExistence type="predicted"/>
<dbReference type="OrthoDB" id="9954239at2"/>
<dbReference type="AlphaFoldDB" id="A0A418WBG9"/>
<name>A0A418WBG9_9PROT</name>
<sequence>MPKDVTGDKLDDIVLLFVLLEGKERRGYVTVLKTTGPNKFTQLNTLALGGVPTNDPPVFTNTGMVISLVSGDPTKTKEVEVLITAKALKLKK</sequence>
<keyword evidence="2" id="KW-1185">Reference proteome</keyword>
<comment type="caution">
    <text evidence="1">The sequence shown here is derived from an EMBL/GenBank/DDBJ whole genome shotgun (WGS) entry which is preliminary data.</text>
</comment>
<dbReference type="EMBL" id="QYUK01000011">
    <property type="protein sequence ID" value="RJF87349.1"/>
    <property type="molecule type" value="Genomic_DNA"/>
</dbReference>
<evidence type="ECO:0000313" key="1">
    <source>
        <dbReference type="EMBL" id="RJF87349.1"/>
    </source>
</evidence>
<protein>
    <submittedName>
        <fullName evidence="1">Uncharacterized protein</fullName>
    </submittedName>
</protein>
<evidence type="ECO:0000313" key="2">
    <source>
        <dbReference type="Proteomes" id="UP000284605"/>
    </source>
</evidence>
<gene>
    <name evidence="1" type="ORF">D3874_10190</name>
</gene>
<dbReference type="Proteomes" id="UP000284605">
    <property type="component" value="Unassembled WGS sequence"/>
</dbReference>
<accession>A0A418WBG9</accession>
<organism evidence="1 2">
    <name type="scientific">Oleomonas cavernae</name>
    <dbReference type="NCBI Taxonomy" id="2320859"/>
    <lineage>
        <taxon>Bacteria</taxon>
        <taxon>Pseudomonadati</taxon>
        <taxon>Pseudomonadota</taxon>
        <taxon>Alphaproteobacteria</taxon>
        <taxon>Acetobacterales</taxon>
        <taxon>Acetobacteraceae</taxon>
        <taxon>Oleomonas</taxon>
    </lineage>
</organism>